<evidence type="ECO:0000313" key="2">
    <source>
        <dbReference type="Proteomes" id="UP001154272"/>
    </source>
</evidence>
<dbReference type="Gene3D" id="3.40.50.720">
    <property type="entry name" value="NAD(P)-binding Rossmann-like Domain"/>
    <property type="match status" value="1"/>
</dbReference>
<dbReference type="Proteomes" id="UP001154272">
    <property type="component" value="Unassembled WGS sequence"/>
</dbReference>
<gene>
    <name evidence="1" type="ORF">R83534S58_LOCUS1168</name>
</gene>
<accession>A0ABM9HP69</accession>
<dbReference type="SUPFAM" id="SSF51735">
    <property type="entry name" value="NAD(P)-binding Rossmann-fold domains"/>
    <property type="match status" value="1"/>
</dbReference>
<evidence type="ECO:0008006" key="3">
    <source>
        <dbReference type="Google" id="ProtNLM"/>
    </source>
</evidence>
<organism evidence="1 2">
    <name type="scientific">Commensalibacter papalotli</name>
    <name type="common">ex Botero et al. 2024</name>
    <dbReference type="NCBI Taxonomy" id="2972766"/>
    <lineage>
        <taxon>Bacteria</taxon>
        <taxon>Pseudomonadati</taxon>
        <taxon>Pseudomonadota</taxon>
        <taxon>Alphaproteobacteria</taxon>
        <taxon>Acetobacterales</taxon>
        <taxon>Acetobacteraceae</taxon>
    </lineage>
</organism>
<keyword evidence="2" id="KW-1185">Reference proteome</keyword>
<proteinExistence type="predicted"/>
<reference evidence="1" key="1">
    <citation type="submission" date="2022-10" db="EMBL/GenBank/DDBJ databases">
        <authorList>
            <person name="Botero Cardona J."/>
        </authorList>
    </citation>
    <scope>NUCLEOTIDE SEQUENCE</scope>
    <source>
        <strain evidence="1">R-83534</strain>
    </source>
</reference>
<evidence type="ECO:0000313" key="1">
    <source>
        <dbReference type="EMBL" id="CAI3941728.1"/>
    </source>
</evidence>
<protein>
    <recommendedName>
        <fullName evidence="3">Short-chain dehydrogenase</fullName>
    </recommendedName>
</protein>
<sequence length="47" mass="5036">MGLKDKVTVITGARAVIGRAVAKGFANVHITLVARQKRCLEEAEKVS</sequence>
<name>A0ABM9HP69_9PROT</name>
<comment type="caution">
    <text evidence="1">The sequence shown here is derived from an EMBL/GenBank/DDBJ whole genome shotgun (WGS) entry which is preliminary data.</text>
</comment>
<dbReference type="RefSeq" id="WP_282023760.1">
    <property type="nucleotide sequence ID" value="NZ_CAMXCH010000002.1"/>
</dbReference>
<dbReference type="EMBL" id="CAMXCH010000002">
    <property type="protein sequence ID" value="CAI3941728.1"/>
    <property type="molecule type" value="Genomic_DNA"/>
</dbReference>
<dbReference type="InterPro" id="IPR036291">
    <property type="entry name" value="NAD(P)-bd_dom_sf"/>
</dbReference>